<dbReference type="Pfam" id="PF03763">
    <property type="entry name" value="Remorin_C"/>
    <property type="match status" value="1"/>
</dbReference>
<sequence>MRNSNSGAYTSPGTPEYGDNYGRRIPKGWSSERVPLPTKCGRRHVSAAALMPFNSGKTLPSKWDDAERWITSPISGYGVCKTPTVQPHRQPKSKSGPLGTPGLVYLPNYSPTVPVLEGGGSGRNFVAGSPFTTGVLVPDGLSIHYAVGNGVKSHSDYAESAIAHSSAAPGLSDSSIPSSQDDKLGGSKEAERSVSRVISRRDMATQMSPEGSTHSSPKGRSSFSAFPLPIPAADEQHDYSAKVEVRDVQVDNGATVTSQSKKLGRRKLRKKSSDFKDLSLQWDVSGAAKGSSKLQREEAKINAWENLQKAKAEAAIRKLEMKLEKKRSASVDKILNKLRAARTKAQQTRSSIRENQAHHRSSRISRKVFFPKYTRTSSLSRCFFCCT</sequence>
<evidence type="ECO:0000256" key="3">
    <source>
        <dbReference type="SAM" id="MobiDB-lite"/>
    </source>
</evidence>
<feature type="compositionally biased region" description="Polar residues" evidence="3">
    <location>
        <begin position="205"/>
        <end position="224"/>
    </location>
</feature>
<evidence type="ECO:0000256" key="2">
    <source>
        <dbReference type="SAM" id="Coils"/>
    </source>
</evidence>
<dbReference type="Proteomes" id="UP001630127">
    <property type="component" value="Unassembled WGS sequence"/>
</dbReference>
<reference evidence="5 6" key="1">
    <citation type="submission" date="2024-11" db="EMBL/GenBank/DDBJ databases">
        <title>A near-complete genome assembly of Cinchona calisaya.</title>
        <authorList>
            <person name="Lian D.C."/>
            <person name="Zhao X.W."/>
            <person name="Wei L."/>
        </authorList>
    </citation>
    <scope>NUCLEOTIDE SEQUENCE [LARGE SCALE GENOMIC DNA]</scope>
    <source>
        <tissue evidence="5">Nenye</tissue>
    </source>
</reference>
<protein>
    <recommendedName>
        <fullName evidence="4">Remorin C-terminal domain-containing protein</fullName>
    </recommendedName>
</protein>
<comment type="caution">
    <text evidence="5">The sequence shown here is derived from an EMBL/GenBank/DDBJ whole genome shotgun (WGS) entry which is preliminary data.</text>
</comment>
<feature type="region of interest" description="Disordered" evidence="3">
    <location>
        <begin position="166"/>
        <end position="228"/>
    </location>
</feature>
<feature type="coiled-coil region" evidence="2">
    <location>
        <begin position="309"/>
        <end position="355"/>
    </location>
</feature>
<dbReference type="PANTHER" id="PTHR31471:SF2">
    <property type="entry name" value="REMORIN FAMILY PROTEIN"/>
    <property type="match status" value="1"/>
</dbReference>
<organism evidence="5 6">
    <name type="scientific">Cinchona calisaya</name>
    <dbReference type="NCBI Taxonomy" id="153742"/>
    <lineage>
        <taxon>Eukaryota</taxon>
        <taxon>Viridiplantae</taxon>
        <taxon>Streptophyta</taxon>
        <taxon>Embryophyta</taxon>
        <taxon>Tracheophyta</taxon>
        <taxon>Spermatophyta</taxon>
        <taxon>Magnoliopsida</taxon>
        <taxon>eudicotyledons</taxon>
        <taxon>Gunneridae</taxon>
        <taxon>Pentapetalae</taxon>
        <taxon>asterids</taxon>
        <taxon>lamiids</taxon>
        <taxon>Gentianales</taxon>
        <taxon>Rubiaceae</taxon>
        <taxon>Cinchonoideae</taxon>
        <taxon>Cinchoneae</taxon>
        <taxon>Cinchona</taxon>
    </lineage>
</organism>
<accession>A0ABD3A2D7</accession>
<dbReference type="EMBL" id="JBJUIK010000006">
    <property type="protein sequence ID" value="KAL3525688.1"/>
    <property type="molecule type" value="Genomic_DNA"/>
</dbReference>
<dbReference type="InterPro" id="IPR005516">
    <property type="entry name" value="Remorin_C"/>
</dbReference>
<feature type="domain" description="Remorin C-terminal" evidence="4">
    <location>
        <begin position="279"/>
        <end position="360"/>
    </location>
</feature>
<proteinExistence type="inferred from homology"/>
<comment type="similarity">
    <text evidence="1">Belongs to the remorin family.</text>
</comment>
<name>A0ABD3A2D7_9GENT</name>
<dbReference type="AlphaFoldDB" id="A0ABD3A2D7"/>
<evidence type="ECO:0000259" key="4">
    <source>
        <dbReference type="Pfam" id="PF03763"/>
    </source>
</evidence>
<feature type="region of interest" description="Disordered" evidence="3">
    <location>
        <begin position="1"/>
        <end position="37"/>
    </location>
</feature>
<evidence type="ECO:0000256" key="1">
    <source>
        <dbReference type="ARBA" id="ARBA00005711"/>
    </source>
</evidence>
<dbReference type="PANTHER" id="PTHR31471">
    <property type="entry name" value="OS02G0116800 PROTEIN"/>
    <property type="match status" value="1"/>
</dbReference>
<feature type="compositionally biased region" description="Polar residues" evidence="3">
    <location>
        <begin position="1"/>
        <end position="13"/>
    </location>
</feature>
<keyword evidence="2" id="KW-0175">Coiled coil</keyword>
<evidence type="ECO:0000313" key="6">
    <source>
        <dbReference type="Proteomes" id="UP001630127"/>
    </source>
</evidence>
<evidence type="ECO:0000313" key="5">
    <source>
        <dbReference type="EMBL" id="KAL3525688.1"/>
    </source>
</evidence>
<feature type="compositionally biased region" description="Basic and acidic residues" evidence="3">
    <location>
        <begin position="180"/>
        <end position="203"/>
    </location>
</feature>
<gene>
    <name evidence="5" type="ORF">ACH5RR_014060</name>
</gene>
<keyword evidence="6" id="KW-1185">Reference proteome</keyword>